<dbReference type="EMBL" id="MK330869">
    <property type="protein sequence ID" value="QBC89175.1"/>
    <property type="molecule type" value="Genomic_DNA"/>
</dbReference>
<keyword evidence="1" id="KW-0614">Plasmid</keyword>
<protein>
    <submittedName>
        <fullName evidence="1">Uncharacterized protein</fullName>
    </submittedName>
</protein>
<accession>A0A411KXF2</accession>
<dbReference type="AlphaFoldDB" id="A0A411KXF2"/>
<proteinExistence type="predicted"/>
<organism evidence="1">
    <name type="scientific">Klebsiella pneumoniae</name>
    <dbReference type="NCBI Taxonomy" id="573"/>
    <lineage>
        <taxon>Bacteria</taxon>
        <taxon>Pseudomonadati</taxon>
        <taxon>Pseudomonadota</taxon>
        <taxon>Gammaproteobacteria</taxon>
        <taxon>Enterobacterales</taxon>
        <taxon>Enterobacteriaceae</taxon>
        <taxon>Klebsiella/Raoultella group</taxon>
        <taxon>Klebsiella</taxon>
        <taxon>Klebsiella pneumoniae complex</taxon>
    </lineage>
</organism>
<reference evidence="1" key="1">
    <citation type="submission" date="2018-12" db="EMBL/GenBank/DDBJ databases">
        <title>IncQ1 plasmid carrying blaKPC-2 gene in Klebsiella pneumoniae isolates.</title>
        <authorList>
            <person name="Campos P.A."/>
            <person name="Araujo B.F."/>
            <person name="Dias V.L."/>
            <person name="Cerdeira L.T."/>
            <person name="Ferreira M.L."/>
            <person name="Machado L.G."/>
            <person name="Lincopan N."/>
            <person name="Gontijo-Filho P.P."/>
            <person name="Ribas R.M."/>
        </authorList>
    </citation>
    <scope>NUCLEOTIDE SEQUENCE</scope>
    <source>
        <strain evidence="1">B29</strain>
        <plasmid evidence="1">pB29</plasmid>
    </source>
</reference>
<sequence>MLREYAGAILAALAAFSLPEGWGRCAAPKGPFSGHFSGCDADSGRGVPYDMGVIRLAEKGFEWICHG</sequence>
<evidence type="ECO:0000313" key="1">
    <source>
        <dbReference type="EMBL" id="QBC89175.1"/>
    </source>
</evidence>
<name>A0A411KXF2_KLEPN</name>
<gene>
    <name evidence="1" type="ORF">pB29_002</name>
</gene>
<geneLocation type="plasmid" evidence="1">
    <name>pB29</name>
</geneLocation>